<evidence type="ECO:0008006" key="4">
    <source>
        <dbReference type="Google" id="ProtNLM"/>
    </source>
</evidence>
<evidence type="ECO:0000256" key="1">
    <source>
        <dbReference type="SAM" id="MobiDB-lite"/>
    </source>
</evidence>
<dbReference type="Proteomes" id="UP000789595">
    <property type="component" value="Unassembled WGS sequence"/>
</dbReference>
<protein>
    <recommendedName>
        <fullName evidence="4">PRORP domain-containing protein</fullName>
    </recommendedName>
</protein>
<evidence type="ECO:0000313" key="2">
    <source>
        <dbReference type="EMBL" id="CAH0373953.1"/>
    </source>
</evidence>
<dbReference type="OrthoDB" id="441513at2759"/>
<gene>
    <name evidence="2" type="ORF">PECAL_4P12050</name>
</gene>
<keyword evidence="3" id="KW-1185">Reference proteome</keyword>
<dbReference type="AlphaFoldDB" id="A0A8J2SP14"/>
<feature type="region of interest" description="Disordered" evidence="1">
    <location>
        <begin position="1"/>
        <end position="34"/>
    </location>
</feature>
<proteinExistence type="predicted"/>
<organism evidence="2 3">
    <name type="scientific">Pelagomonas calceolata</name>
    <dbReference type="NCBI Taxonomy" id="35677"/>
    <lineage>
        <taxon>Eukaryota</taxon>
        <taxon>Sar</taxon>
        <taxon>Stramenopiles</taxon>
        <taxon>Ochrophyta</taxon>
        <taxon>Pelagophyceae</taxon>
        <taxon>Pelagomonadales</taxon>
        <taxon>Pelagomonadaceae</taxon>
        <taxon>Pelagomonas</taxon>
    </lineage>
</organism>
<reference evidence="2" key="1">
    <citation type="submission" date="2021-11" db="EMBL/GenBank/DDBJ databases">
        <authorList>
            <consortium name="Genoscope - CEA"/>
            <person name="William W."/>
        </authorList>
    </citation>
    <scope>NUCLEOTIDE SEQUENCE</scope>
</reference>
<feature type="non-terminal residue" evidence="2">
    <location>
        <position position="272"/>
    </location>
</feature>
<comment type="caution">
    <text evidence="2">The sequence shown here is derived from an EMBL/GenBank/DDBJ whole genome shotgun (WGS) entry which is preliminary data.</text>
</comment>
<evidence type="ECO:0000313" key="3">
    <source>
        <dbReference type="Proteomes" id="UP000789595"/>
    </source>
</evidence>
<accession>A0A8J2SP14</accession>
<dbReference type="EMBL" id="CAKKNE010000004">
    <property type="protein sequence ID" value="CAH0373953.1"/>
    <property type="molecule type" value="Genomic_DNA"/>
</dbReference>
<dbReference type="Gene3D" id="3.40.50.11980">
    <property type="match status" value="1"/>
</dbReference>
<sequence length="272" mass="30745">AKIAAEREERERRERADAAAKAEAKRARDAKRAATRRDLAAARLAEARTALERRNEPSRIVIDVANVGHWNASSDSGVTFNWDQVAEVFQYYKRKGLRPSGFLSVHTNNRNPMPRNWPFKDCVAVAAGRDGERDVDDRFLLHQSKEHHCSIVTNDNFRGWEERLPDEDAAFLERFRNELHVNYVFVGPRRGSRETSSHALSASGRCLRELCAPAKTRPTAYFRLNLCAVGAVRPARRAVQGELRERERRRVAGADLGDHCGFVFGGVSLLKP</sequence>
<feature type="non-terminal residue" evidence="2">
    <location>
        <position position="1"/>
    </location>
</feature>
<name>A0A8J2SP14_9STRA</name>